<keyword evidence="8" id="KW-1185">Reference proteome</keyword>
<keyword evidence="2" id="KW-0288">FMN</keyword>
<accession>A0AAJ4ZFZ3</accession>
<gene>
    <name evidence="7" type="primary">ssuD_3</name>
    <name evidence="7" type="ORF">NCTC13159_04218</name>
    <name evidence="6" type="ORF">RO07_00385</name>
</gene>
<evidence type="ECO:0000256" key="2">
    <source>
        <dbReference type="ARBA" id="ARBA00022643"/>
    </source>
</evidence>
<protein>
    <submittedName>
        <fullName evidence="7">Alkanesulfonate monooxygenase</fullName>
        <ecNumber evidence="7">1.14.14.5</ecNumber>
    </submittedName>
</protein>
<dbReference type="InterPro" id="IPR050172">
    <property type="entry name" value="SsuD_RutA_monooxygenase"/>
</dbReference>
<dbReference type="RefSeq" id="WP_039404345.1">
    <property type="nucleotide sequence ID" value="NZ_CP010310.2"/>
</dbReference>
<dbReference type="InterPro" id="IPR011251">
    <property type="entry name" value="Luciferase-like_dom"/>
</dbReference>
<dbReference type="EC" id="1.14.14.5" evidence="7"/>
<dbReference type="GO" id="GO:0046306">
    <property type="term" value="P:alkanesulfonate catabolic process"/>
    <property type="evidence" value="ECO:0007669"/>
    <property type="project" value="TreeGrafter"/>
</dbReference>
<dbReference type="PANTHER" id="PTHR42847:SF9">
    <property type="entry name" value="BLL6451 PROTEIN"/>
    <property type="match status" value="1"/>
</dbReference>
<proteinExistence type="predicted"/>
<reference evidence="7 9" key="3">
    <citation type="submission" date="2018-06" db="EMBL/GenBank/DDBJ databases">
        <authorList>
            <consortium name="Pathogen Informatics"/>
            <person name="Doyle S."/>
        </authorList>
    </citation>
    <scope>NUCLEOTIDE SEQUENCE [LARGE SCALE GENOMIC DNA]</scope>
    <source>
        <strain evidence="7 9">NCTC13159</strain>
    </source>
</reference>
<evidence type="ECO:0000313" key="8">
    <source>
        <dbReference type="Proteomes" id="UP000035086"/>
    </source>
</evidence>
<dbReference type="EMBL" id="CP010310">
    <property type="protein sequence ID" value="AJC19335.1"/>
    <property type="molecule type" value="Genomic_DNA"/>
</dbReference>
<reference evidence="6" key="2">
    <citation type="submission" date="2016-11" db="EMBL/GenBank/DDBJ databases">
        <title>Complete Genome Sequencing of Pandoraea pulmonicola DSM 16583.</title>
        <authorList>
            <person name="Chan K.-G."/>
        </authorList>
    </citation>
    <scope>NUCLEOTIDE SEQUENCE</scope>
    <source>
        <strain evidence="6">DSM 16583</strain>
    </source>
</reference>
<evidence type="ECO:0000259" key="5">
    <source>
        <dbReference type="Pfam" id="PF00296"/>
    </source>
</evidence>
<evidence type="ECO:0000313" key="7">
    <source>
        <dbReference type="EMBL" id="SUA92682.1"/>
    </source>
</evidence>
<dbReference type="Proteomes" id="UP000254589">
    <property type="component" value="Unassembled WGS sequence"/>
</dbReference>
<evidence type="ECO:0000256" key="1">
    <source>
        <dbReference type="ARBA" id="ARBA00022630"/>
    </source>
</evidence>
<dbReference type="Pfam" id="PF00296">
    <property type="entry name" value="Bac_luciferase"/>
    <property type="match status" value="1"/>
</dbReference>
<evidence type="ECO:0000313" key="6">
    <source>
        <dbReference type="EMBL" id="AJC19335.1"/>
    </source>
</evidence>
<dbReference type="KEGG" id="ppul:RO07_00385"/>
<dbReference type="InterPro" id="IPR036661">
    <property type="entry name" value="Luciferase-like_sf"/>
</dbReference>
<dbReference type="PANTHER" id="PTHR42847">
    <property type="entry name" value="ALKANESULFONATE MONOOXYGENASE"/>
    <property type="match status" value="1"/>
</dbReference>
<sequence length="378" mass="41372">MSIEILGTVPHSRVTETTGLRGSGAFEPDYIAAVARAHERAGYDRVLIGHESWRPDAFQIAAYVLHQTSRLGALVAHRPGFTQPTLAARQALTLERLAGAGRVALHIITGGDEADQRRDGDDVPHDVRYERTDEYLDVLKRVWRDPAPFSHHGGFYRIDGAFSAVKPHHPDSIALSFAGASDAAVRVGARHANLYMLWGEPLAPTQAFVERVRGEAARHGRQIRFSVSQRPILGATEAEAWERAEHIFETSRRELQIAAQADGPRFASPVRSSVGAKRLNAVAETADVADERLWLKYTRLLGAGGSTSALVGTPEQVAEAYLRYYDIGVSAFYIRGWDLLDDTVEYGQALIPLLREGAAARSRAAERGLERQGIAAIG</sequence>
<keyword evidence="1" id="KW-0285">Flavoprotein</keyword>
<feature type="domain" description="Luciferase-like" evidence="5">
    <location>
        <begin position="19"/>
        <end position="330"/>
    </location>
</feature>
<keyword evidence="4 7" id="KW-0503">Monooxygenase</keyword>
<dbReference type="SUPFAM" id="SSF51679">
    <property type="entry name" value="Bacterial luciferase-like"/>
    <property type="match status" value="1"/>
</dbReference>
<dbReference type="GO" id="GO:0008726">
    <property type="term" value="F:alkanesulfonate monooxygenase activity"/>
    <property type="evidence" value="ECO:0007669"/>
    <property type="project" value="UniProtKB-EC"/>
</dbReference>
<dbReference type="CDD" id="cd01094">
    <property type="entry name" value="Alkanesulfonate_monoxygenase"/>
    <property type="match status" value="1"/>
</dbReference>
<organism evidence="7 9">
    <name type="scientific">Pandoraea pulmonicola</name>
    <dbReference type="NCBI Taxonomy" id="93221"/>
    <lineage>
        <taxon>Bacteria</taxon>
        <taxon>Pseudomonadati</taxon>
        <taxon>Pseudomonadota</taxon>
        <taxon>Betaproteobacteria</taxon>
        <taxon>Burkholderiales</taxon>
        <taxon>Burkholderiaceae</taxon>
        <taxon>Pandoraea</taxon>
    </lineage>
</organism>
<evidence type="ECO:0000256" key="3">
    <source>
        <dbReference type="ARBA" id="ARBA00023002"/>
    </source>
</evidence>
<reference evidence="8" key="1">
    <citation type="submission" date="2014-12" db="EMBL/GenBank/DDBJ databases">
        <title>Complete Genome Sequencing of Pandoraea pulmonicola DSM 16583.</title>
        <authorList>
            <person name="Chan K.-G."/>
        </authorList>
    </citation>
    <scope>NUCLEOTIDE SEQUENCE [LARGE SCALE GENOMIC DNA]</scope>
    <source>
        <strain evidence="8">DSM 16583</strain>
    </source>
</reference>
<name>A0AAJ4ZFZ3_PANPU</name>
<dbReference type="AlphaFoldDB" id="A0AAJ4ZFZ3"/>
<dbReference type="Proteomes" id="UP000035086">
    <property type="component" value="Chromosome"/>
</dbReference>
<evidence type="ECO:0000313" key="9">
    <source>
        <dbReference type="Proteomes" id="UP000254589"/>
    </source>
</evidence>
<dbReference type="EMBL" id="UGSJ01000001">
    <property type="protein sequence ID" value="SUA92682.1"/>
    <property type="molecule type" value="Genomic_DNA"/>
</dbReference>
<evidence type="ECO:0000256" key="4">
    <source>
        <dbReference type="ARBA" id="ARBA00023033"/>
    </source>
</evidence>
<keyword evidence="3 7" id="KW-0560">Oxidoreductase</keyword>
<dbReference type="Gene3D" id="3.20.20.30">
    <property type="entry name" value="Luciferase-like domain"/>
    <property type="match status" value="1"/>
</dbReference>